<dbReference type="EMBL" id="CP110436">
    <property type="protein sequence ID" value="WAQ92126.1"/>
    <property type="molecule type" value="Genomic_DNA"/>
</dbReference>
<keyword evidence="2" id="KW-1133">Transmembrane helix</keyword>
<dbReference type="Proteomes" id="UP001164743">
    <property type="component" value="Chromosome 16A"/>
</dbReference>
<keyword evidence="4" id="KW-1185">Reference proteome</keyword>
<gene>
    <name evidence="3" type="ORF">PtA15_16A31</name>
</gene>
<feature type="region of interest" description="Disordered" evidence="1">
    <location>
        <begin position="46"/>
        <end position="67"/>
    </location>
</feature>
<name>A0ABY7D703_9BASI</name>
<protein>
    <submittedName>
        <fullName evidence="3">Uncharacterized protein</fullName>
    </submittedName>
</protein>
<evidence type="ECO:0000256" key="1">
    <source>
        <dbReference type="SAM" id="MobiDB-lite"/>
    </source>
</evidence>
<proteinExistence type="predicted"/>
<feature type="transmembrane region" description="Helical" evidence="2">
    <location>
        <begin position="80"/>
        <end position="102"/>
    </location>
</feature>
<sequence>MLLNIPHPSNTSGGPLLLAQNHTLGPSVHPLPTLPNPQMLPAMPIPKPPTNSTFLPSPSPSPSNSADIHADTNQISTLTLGITIAGFIVVILLCIFTQIMVIRIRRRQECEKIQWEYPATKTNFGDLSVESRLPLNEAGPPQKTSLKIKGFLRKISHFKVHGARSEHIDLAPIK</sequence>
<evidence type="ECO:0000313" key="4">
    <source>
        <dbReference type="Proteomes" id="UP001164743"/>
    </source>
</evidence>
<accession>A0ABY7D703</accession>
<dbReference type="RefSeq" id="XP_053027681.1">
    <property type="nucleotide sequence ID" value="XM_053163998.1"/>
</dbReference>
<reference evidence="3" key="1">
    <citation type="submission" date="2022-10" db="EMBL/GenBank/DDBJ databases">
        <title>Puccinia triticina Genome sequencing and assembly.</title>
        <authorList>
            <person name="Li C."/>
        </authorList>
    </citation>
    <scope>NUCLEOTIDE SEQUENCE</scope>
    <source>
        <strain evidence="3">Pt15</strain>
    </source>
</reference>
<dbReference type="GeneID" id="77804882"/>
<organism evidence="3 4">
    <name type="scientific">Puccinia triticina</name>
    <dbReference type="NCBI Taxonomy" id="208348"/>
    <lineage>
        <taxon>Eukaryota</taxon>
        <taxon>Fungi</taxon>
        <taxon>Dikarya</taxon>
        <taxon>Basidiomycota</taxon>
        <taxon>Pucciniomycotina</taxon>
        <taxon>Pucciniomycetes</taxon>
        <taxon>Pucciniales</taxon>
        <taxon>Pucciniaceae</taxon>
        <taxon>Puccinia</taxon>
    </lineage>
</organism>
<evidence type="ECO:0000313" key="3">
    <source>
        <dbReference type="EMBL" id="WAQ92126.1"/>
    </source>
</evidence>
<evidence type="ECO:0000256" key="2">
    <source>
        <dbReference type="SAM" id="Phobius"/>
    </source>
</evidence>
<keyword evidence="2" id="KW-0472">Membrane</keyword>
<keyword evidence="2" id="KW-0812">Transmembrane</keyword>